<dbReference type="GO" id="GO:0016874">
    <property type="term" value="F:ligase activity"/>
    <property type="evidence" value="ECO:0007669"/>
    <property type="project" value="UniProtKB-KW"/>
</dbReference>
<name>A0A3D9L9Q9_9MICC</name>
<sequence length="295" mass="32019">MAEMDGTPARQSGLRDHLAGMVSGRRPVVMVAAFEGWNDAGEAATSAIDLLRRQWGAAAAGSLTDGDYYDYQFTRPTVVRDADGLGTLSWPQTRMFRATDLKGLDVILVSGAEPSYRWQAFTAELLTHAAEQNVDAVIMLGALLADVPHTRPLPARPSSADPELREALGAQRPTYEGPTGIVGVVTDTAARAGLPTVSVWATVPHYVSQAPSPKAELALLRRIEDLVQVSLDLTPLVEDAEAWERGVNELAGEDPDVAAYVEQLERARDTEELPEASGEAIAQEFERYLRRRGRD</sequence>
<dbReference type="InterPro" id="IPR019151">
    <property type="entry name" value="Proteasome_assmbl_chaperone_2"/>
</dbReference>
<protein>
    <submittedName>
        <fullName evidence="1">Putative ATP-grasp superfamily ATP-dependent carboligase</fullName>
    </submittedName>
</protein>
<comment type="caution">
    <text evidence="1">The sequence shown here is derived from an EMBL/GenBank/DDBJ whole genome shotgun (WGS) entry which is preliminary data.</text>
</comment>
<dbReference type="EMBL" id="QREH01000001">
    <property type="protein sequence ID" value="REE03099.1"/>
    <property type="molecule type" value="Genomic_DNA"/>
</dbReference>
<keyword evidence="1" id="KW-0436">Ligase</keyword>
<organism evidence="1 2">
    <name type="scientific">Citricoccus muralis</name>
    <dbReference type="NCBI Taxonomy" id="169134"/>
    <lineage>
        <taxon>Bacteria</taxon>
        <taxon>Bacillati</taxon>
        <taxon>Actinomycetota</taxon>
        <taxon>Actinomycetes</taxon>
        <taxon>Micrococcales</taxon>
        <taxon>Micrococcaceae</taxon>
        <taxon>Citricoccus</taxon>
    </lineage>
</organism>
<keyword evidence="2" id="KW-1185">Reference proteome</keyword>
<evidence type="ECO:0000313" key="2">
    <source>
        <dbReference type="Proteomes" id="UP000256727"/>
    </source>
</evidence>
<dbReference type="AlphaFoldDB" id="A0A3D9L9Q9"/>
<dbReference type="PIRSF" id="PIRSF028754">
    <property type="entry name" value="UCP028754"/>
    <property type="match status" value="1"/>
</dbReference>
<dbReference type="RefSeq" id="WP_115933216.1">
    <property type="nucleotide sequence ID" value="NZ_QREH01000001.1"/>
</dbReference>
<dbReference type="SUPFAM" id="SSF159659">
    <property type="entry name" value="Cgl1923-like"/>
    <property type="match status" value="1"/>
</dbReference>
<dbReference type="OrthoDB" id="150941at2"/>
<evidence type="ECO:0000313" key="1">
    <source>
        <dbReference type="EMBL" id="REE03099.1"/>
    </source>
</evidence>
<dbReference type="Proteomes" id="UP000256727">
    <property type="component" value="Unassembled WGS sequence"/>
</dbReference>
<dbReference type="InterPro" id="IPR038389">
    <property type="entry name" value="PSMG2_sf"/>
</dbReference>
<gene>
    <name evidence="1" type="ORF">C8E99_0900</name>
</gene>
<reference evidence="1 2" key="1">
    <citation type="submission" date="2018-07" db="EMBL/GenBank/DDBJ databases">
        <title>Sequencing the genomes of 1000 actinobacteria strains.</title>
        <authorList>
            <person name="Klenk H.-P."/>
        </authorList>
    </citation>
    <scope>NUCLEOTIDE SEQUENCE [LARGE SCALE GENOMIC DNA]</scope>
    <source>
        <strain evidence="1 2">DSM 14442</strain>
    </source>
</reference>
<dbReference type="InterPro" id="IPR008492">
    <property type="entry name" value="Rv2714-like"/>
</dbReference>
<proteinExistence type="predicted"/>
<dbReference type="Pfam" id="PF09754">
    <property type="entry name" value="PAC2"/>
    <property type="match status" value="1"/>
</dbReference>
<dbReference type="Gene3D" id="3.40.50.10900">
    <property type="entry name" value="PAC-like subunit"/>
    <property type="match status" value="1"/>
</dbReference>
<accession>A0A3D9L9Q9</accession>